<dbReference type="CDD" id="cd07814">
    <property type="entry name" value="SRPBCC_CalC_Aha1-like"/>
    <property type="match status" value="1"/>
</dbReference>
<dbReference type="SUPFAM" id="SSF55961">
    <property type="entry name" value="Bet v1-like"/>
    <property type="match status" value="2"/>
</dbReference>
<keyword evidence="4" id="KW-1185">Reference proteome</keyword>
<evidence type="ECO:0000256" key="1">
    <source>
        <dbReference type="ARBA" id="ARBA00006817"/>
    </source>
</evidence>
<evidence type="ECO:0000313" key="4">
    <source>
        <dbReference type="Proteomes" id="UP000316988"/>
    </source>
</evidence>
<dbReference type="InterPro" id="IPR013538">
    <property type="entry name" value="ASHA1/2-like_C"/>
</dbReference>
<feature type="domain" description="Activator of Hsp90 ATPase homologue 1/2-like C-terminal" evidence="2">
    <location>
        <begin position="23"/>
        <end position="159"/>
    </location>
</feature>
<dbReference type="Gene3D" id="3.30.530.20">
    <property type="match status" value="2"/>
</dbReference>
<evidence type="ECO:0000259" key="2">
    <source>
        <dbReference type="Pfam" id="PF08327"/>
    </source>
</evidence>
<dbReference type="Pfam" id="PF08327">
    <property type="entry name" value="AHSA1"/>
    <property type="match status" value="2"/>
</dbReference>
<dbReference type="EMBL" id="VLNT01000002">
    <property type="protein sequence ID" value="TSD65644.1"/>
    <property type="molecule type" value="Genomic_DNA"/>
</dbReference>
<protein>
    <submittedName>
        <fullName evidence="3">ATPase</fullName>
    </submittedName>
</protein>
<dbReference type="OrthoDB" id="3365660at2"/>
<dbReference type="Proteomes" id="UP000316988">
    <property type="component" value="Unassembled WGS sequence"/>
</dbReference>
<name>A0A554SH29_9ACTN</name>
<dbReference type="RefSeq" id="WP_143911787.1">
    <property type="nucleotide sequence ID" value="NZ_VLNT01000002.1"/>
</dbReference>
<gene>
    <name evidence="3" type="ORF">FNM00_04280</name>
</gene>
<feature type="domain" description="Activator of Hsp90 ATPase homologue 1/2-like C-terminal" evidence="2">
    <location>
        <begin position="190"/>
        <end position="319"/>
    </location>
</feature>
<dbReference type="AlphaFoldDB" id="A0A554SH29"/>
<evidence type="ECO:0000313" key="3">
    <source>
        <dbReference type="EMBL" id="TSD65644.1"/>
    </source>
</evidence>
<accession>A0A554SH29</accession>
<dbReference type="InterPro" id="IPR023393">
    <property type="entry name" value="START-like_dom_sf"/>
</dbReference>
<comment type="similarity">
    <text evidence="1">Belongs to the AHA1 family.</text>
</comment>
<sequence length="325" mass="36099">MPITSVEKDPGALTITVTAEFEVPLRRLWDAYADPRQLERFWGPPTYPATFVRHDFAEGGRSDYYMTGPEGDKSAGFWEFLSVDELTSFEVRDGFSADDGTPDPSMPSMRMVFSFDETPTGSRVTTTTHFGSADELEQLLAMGMDEGMRLAMGQMDEVLADLTSFTAGDGTRTQIISDTLVRVSRVIRGSVEQVWRAHHDPELLRRWLLGPDGWRMATCEVAANVGDTYVYEWETLEGEHRFGFTGELLASASPYREVTTEQMIGVDGPSTTNELTLTPVEDGTLLSILITYPNAELRDQILATGMTDGMEASYARLEEQVLTAV</sequence>
<comment type="caution">
    <text evidence="3">The sequence shown here is derived from an EMBL/GenBank/DDBJ whole genome shotgun (WGS) entry which is preliminary data.</text>
</comment>
<proteinExistence type="inferred from homology"/>
<organism evidence="3 4">
    <name type="scientific">Aeromicrobium piscarium</name>
    <dbReference type="NCBI Taxonomy" id="2590901"/>
    <lineage>
        <taxon>Bacteria</taxon>
        <taxon>Bacillati</taxon>
        <taxon>Actinomycetota</taxon>
        <taxon>Actinomycetes</taxon>
        <taxon>Propionibacteriales</taxon>
        <taxon>Nocardioidaceae</taxon>
        <taxon>Aeromicrobium</taxon>
    </lineage>
</organism>
<reference evidence="3 4" key="1">
    <citation type="submission" date="2019-07" db="EMBL/GenBank/DDBJ databases">
        <authorList>
            <person name="Zhao L.H."/>
        </authorList>
    </citation>
    <scope>NUCLEOTIDE SEQUENCE [LARGE SCALE GENOMIC DNA]</scope>
    <source>
        <strain evidence="3 4">Co35</strain>
    </source>
</reference>